<gene>
    <name evidence="3" type="ORF">HII31_12452</name>
</gene>
<dbReference type="InterPro" id="IPR016197">
    <property type="entry name" value="Chromo-like_dom_sf"/>
</dbReference>
<keyword evidence="4" id="KW-1185">Reference proteome</keyword>
<reference evidence="3" key="1">
    <citation type="submission" date="2020-04" db="EMBL/GenBank/DDBJ databases">
        <title>Draft genome resource of the tomato pathogen Pseudocercospora fuligena.</title>
        <authorList>
            <person name="Zaccaron A."/>
        </authorList>
    </citation>
    <scope>NUCLEOTIDE SEQUENCE</scope>
    <source>
        <strain evidence="3">PF001</strain>
    </source>
</reference>
<proteinExistence type="predicted"/>
<dbReference type="OrthoDB" id="433924at2759"/>
<evidence type="ECO:0000256" key="1">
    <source>
        <dbReference type="ARBA" id="ARBA00011353"/>
    </source>
</evidence>
<accession>A0A8H6R6K3</accession>
<evidence type="ECO:0000256" key="2">
    <source>
        <dbReference type="SAM" id="MobiDB-lite"/>
    </source>
</evidence>
<evidence type="ECO:0000313" key="4">
    <source>
        <dbReference type="Proteomes" id="UP000660729"/>
    </source>
</evidence>
<sequence>MMVVPRVGHVEPEDGRMDNIRFYIGPGRELSTLPQPVCSLQTMALALTKETPRMPLDSADPPSLAPPETPSVSRETAQDPPTYPEASLLGRTPPSAGGIDDPRRVENPRAVRPLLSPWLERRRRPRVRKRLPGSHQVTSAVAPPARLTRPTHALHCAVNGAKGPSWEVDKIVDYGVWAGKAFYKVRWEDTWEPAANLEMTAADAITEWCEQQNILM</sequence>
<dbReference type="CDD" id="cd00024">
    <property type="entry name" value="CD_CSD"/>
    <property type="match status" value="1"/>
</dbReference>
<dbReference type="SUPFAM" id="SSF54160">
    <property type="entry name" value="Chromo domain-like"/>
    <property type="match status" value="1"/>
</dbReference>
<evidence type="ECO:0008006" key="5">
    <source>
        <dbReference type="Google" id="ProtNLM"/>
    </source>
</evidence>
<dbReference type="AlphaFoldDB" id="A0A8H6R6K3"/>
<comment type="caution">
    <text evidence="3">The sequence shown here is derived from an EMBL/GenBank/DDBJ whole genome shotgun (WGS) entry which is preliminary data.</text>
</comment>
<organism evidence="3 4">
    <name type="scientific">Pseudocercospora fuligena</name>
    <dbReference type="NCBI Taxonomy" id="685502"/>
    <lineage>
        <taxon>Eukaryota</taxon>
        <taxon>Fungi</taxon>
        <taxon>Dikarya</taxon>
        <taxon>Ascomycota</taxon>
        <taxon>Pezizomycotina</taxon>
        <taxon>Dothideomycetes</taxon>
        <taxon>Dothideomycetidae</taxon>
        <taxon>Mycosphaerellales</taxon>
        <taxon>Mycosphaerellaceae</taxon>
        <taxon>Pseudocercospora</taxon>
    </lineage>
</organism>
<feature type="region of interest" description="Disordered" evidence="2">
    <location>
        <begin position="53"/>
        <end position="107"/>
    </location>
</feature>
<protein>
    <recommendedName>
        <fullName evidence="5">Chromo domain-containing protein</fullName>
    </recommendedName>
</protein>
<evidence type="ECO:0000313" key="3">
    <source>
        <dbReference type="EMBL" id="KAF7186210.1"/>
    </source>
</evidence>
<dbReference type="Proteomes" id="UP000660729">
    <property type="component" value="Unassembled WGS sequence"/>
</dbReference>
<dbReference type="Gene3D" id="2.40.50.40">
    <property type="match status" value="1"/>
</dbReference>
<dbReference type="EMBL" id="JABCIY010000261">
    <property type="protein sequence ID" value="KAF7186210.1"/>
    <property type="molecule type" value="Genomic_DNA"/>
</dbReference>
<comment type="subunit">
    <text evidence="1">Component of the NuA4 histone acetyltransferase complex.</text>
</comment>
<name>A0A8H6R6K3_9PEZI</name>